<feature type="transmembrane region" description="Helical" evidence="9">
    <location>
        <begin position="120"/>
        <end position="143"/>
    </location>
</feature>
<dbReference type="OrthoDB" id="18170at2759"/>
<sequence length="336" mass="38507">MAKSTETTPLNGKTESKPVQRQLEFPLNYFPTFTHPYLEIIRLEKRNGIWLMLWPYVLGMTFGAYRTNMPVEQYPTAFLQCVFAAFISRSAACTINDILDKNMDAGVERTKTRPMPSGRISVPAAYTFLFSLYAIGTLFFKFYFTTSDLAFWMATAQMIPLFFIYPWLKRVTYWPQAFLGIAIHLGFAAGWVKVTNTLDYPLLITWVVGGTCWTLLYDTIYACQDMKDDVNVGVHSTAILFGSWIRPILVFFGIVFAASMYILGKLNDQTNVYFVVSFGGTVLHLLWQAATVDLNNPDNCWRNFERNGQLGWIPWAGLTVDYLIKVGWFQEVLQKF</sequence>
<keyword evidence="5 10" id="KW-0808">Transferase</keyword>
<keyword evidence="8 9" id="KW-0472">Membrane</keyword>
<feature type="transmembrane region" description="Helical" evidence="9">
    <location>
        <begin position="270"/>
        <end position="287"/>
    </location>
</feature>
<dbReference type="InterPro" id="IPR000537">
    <property type="entry name" value="UbiA_prenyltransferase"/>
</dbReference>
<dbReference type="PANTHER" id="PTHR11048:SF28">
    <property type="entry name" value="4-HYDROXYBENZOATE POLYPRENYLTRANSFERASE, MITOCHONDRIAL"/>
    <property type="match status" value="1"/>
</dbReference>
<dbReference type="PANTHER" id="PTHR11048">
    <property type="entry name" value="PRENYLTRANSFERASES"/>
    <property type="match status" value="1"/>
</dbReference>
<reference evidence="10 11" key="1">
    <citation type="journal article" date="2019" name="Nat. Ecol. Evol.">
        <title>Megaphylogeny resolves global patterns of mushroom evolution.</title>
        <authorList>
            <person name="Varga T."/>
            <person name="Krizsan K."/>
            <person name="Foldi C."/>
            <person name="Dima B."/>
            <person name="Sanchez-Garcia M."/>
            <person name="Sanchez-Ramirez S."/>
            <person name="Szollosi G.J."/>
            <person name="Szarkandi J.G."/>
            <person name="Papp V."/>
            <person name="Albert L."/>
            <person name="Andreopoulos W."/>
            <person name="Angelini C."/>
            <person name="Antonin V."/>
            <person name="Barry K.W."/>
            <person name="Bougher N.L."/>
            <person name="Buchanan P."/>
            <person name="Buyck B."/>
            <person name="Bense V."/>
            <person name="Catcheside P."/>
            <person name="Chovatia M."/>
            <person name="Cooper J."/>
            <person name="Damon W."/>
            <person name="Desjardin D."/>
            <person name="Finy P."/>
            <person name="Geml J."/>
            <person name="Haridas S."/>
            <person name="Hughes K."/>
            <person name="Justo A."/>
            <person name="Karasinski D."/>
            <person name="Kautmanova I."/>
            <person name="Kiss B."/>
            <person name="Kocsube S."/>
            <person name="Kotiranta H."/>
            <person name="LaButti K.M."/>
            <person name="Lechner B.E."/>
            <person name="Liimatainen K."/>
            <person name="Lipzen A."/>
            <person name="Lukacs Z."/>
            <person name="Mihaltcheva S."/>
            <person name="Morgado L.N."/>
            <person name="Niskanen T."/>
            <person name="Noordeloos M.E."/>
            <person name="Ohm R.A."/>
            <person name="Ortiz-Santana B."/>
            <person name="Ovrebo C."/>
            <person name="Racz N."/>
            <person name="Riley R."/>
            <person name="Savchenko A."/>
            <person name="Shiryaev A."/>
            <person name="Soop K."/>
            <person name="Spirin V."/>
            <person name="Szebenyi C."/>
            <person name="Tomsovsky M."/>
            <person name="Tulloss R.E."/>
            <person name="Uehling J."/>
            <person name="Grigoriev I.V."/>
            <person name="Vagvolgyi C."/>
            <person name="Papp T."/>
            <person name="Martin F.M."/>
            <person name="Miettinen O."/>
            <person name="Hibbett D.S."/>
            <person name="Nagy L.G."/>
        </authorList>
    </citation>
    <scope>NUCLEOTIDE SEQUENCE [LARGE SCALE GENOMIC DNA]</scope>
    <source>
        <strain evidence="10 11">CBS 166.37</strain>
    </source>
</reference>
<dbReference type="GO" id="GO:0008412">
    <property type="term" value="F:4-hydroxybenzoate polyprenyltransferase activity"/>
    <property type="evidence" value="ECO:0007669"/>
    <property type="project" value="TreeGrafter"/>
</dbReference>
<evidence type="ECO:0000256" key="2">
    <source>
        <dbReference type="ARBA" id="ARBA00004141"/>
    </source>
</evidence>
<feature type="transmembrane region" description="Helical" evidence="9">
    <location>
        <begin position="177"/>
        <end position="194"/>
    </location>
</feature>
<dbReference type="FunFam" id="1.20.120.1780:FF:000001">
    <property type="entry name" value="4-hydroxybenzoate octaprenyltransferase"/>
    <property type="match status" value="1"/>
</dbReference>
<dbReference type="InterPro" id="IPR030470">
    <property type="entry name" value="UbiA_prenylTrfase_CS"/>
</dbReference>
<comment type="pathway">
    <text evidence="3">Secondary metabolite biosynthesis.</text>
</comment>
<gene>
    <name evidence="10" type="ORF">BDQ12DRAFT_607084</name>
</gene>
<comment type="subcellular location">
    <subcellularLocation>
        <location evidence="2">Membrane</location>
        <topology evidence="2">Multi-pass membrane protein</topology>
    </subcellularLocation>
</comment>
<protein>
    <submittedName>
        <fullName evidence="10">4-hydroxybenzoate polyprenyl transferase</fullName>
    </submittedName>
</protein>
<dbReference type="InterPro" id="IPR039653">
    <property type="entry name" value="Prenyltransferase"/>
</dbReference>
<dbReference type="Gene3D" id="1.20.120.1780">
    <property type="entry name" value="UbiA prenyltransferase"/>
    <property type="match status" value="1"/>
</dbReference>
<dbReference type="GO" id="GO:0005743">
    <property type="term" value="C:mitochondrial inner membrane"/>
    <property type="evidence" value="ECO:0007669"/>
    <property type="project" value="TreeGrafter"/>
</dbReference>
<comment type="cofactor">
    <cofactor evidence="1">
        <name>Mg(2+)</name>
        <dbReference type="ChEBI" id="CHEBI:18420"/>
    </cofactor>
</comment>
<keyword evidence="11" id="KW-1185">Reference proteome</keyword>
<evidence type="ECO:0000256" key="8">
    <source>
        <dbReference type="ARBA" id="ARBA00023136"/>
    </source>
</evidence>
<keyword evidence="6 9" id="KW-0812">Transmembrane</keyword>
<dbReference type="Proteomes" id="UP000308652">
    <property type="component" value="Unassembled WGS sequence"/>
</dbReference>
<evidence type="ECO:0000256" key="1">
    <source>
        <dbReference type="ARBA" id="ARBA00001946"/>
    </source>
</evidence>
<evidence type="ECO:0000256" key="3">
    <source>
        <dbReference type="ARBA" id="ARBA00005179"/>
    </source>
</evidence>
<proteinExistence type="inferred from homology"/>
<evidence type="ECO:0000256" key="7">
    <source>
        <dbReference type="ARBA" id="ARBA00022989"/>
    </source>
</evidence>
<dbReference type="FunFam" id="1.10.357.140:FF:000008">
    <property type="entry name" value="4-hydroxybenzoate octaprenyltransferase"/>
    <property type="match status" value="1"/>
</dbReference>
<name>A0A5C3M0S6_9AGAR</name>
<feature type="transmembrane region" description="Helical" evidence="9">
    <location>
        <begin position="149"/>
        <end position="168"/>
    </location>
</feature>
<dbReference type="GO" id="GO:0006744">
    <property type="term" value="P:ubiquinone biosynthetic process"/>
    <property type="evidence" value="ECO:0007669"/>
    <property type="project" value="TreeGrafter"/>
</dbReference>
<evidence type="ECO:0000256" key="5">
    <source>
        <dbReference type="ARBA" id="ARBA00022679"/>
    </source>
</evidence>
<evidence type="ECO:0000256" key="6">
    <source>
        <dbReference type="ARBA" id="ARBA00022692"/>
    </source>
</evidence>
<comment type="similarity">
    <text evidence="4">Belongs to the UbiA prenyltransferase family.</text>
</comment>
<dbReference type="PROSITE" id="PS00943">
    <property type="entry name" value="UBIA"/>
    <property type="match status" value="1"/>
</dbReference>
<evidence type="ECO:0000313" key="11">
    <source>
        <dbReference type="Proteomes" id="UP000308652"/>
    </source>
</evidence>
<evidence type="ECO:0000256" key="9">
    <source>
        <dbReference type="SAM" id="Phobius"/>
    </source>
</evidence>
<accession>A0A5C3M0S6</accession>
<dbReference type="CDD" id="cd13959">
    <property type="entry name" value="PT_UbiA_COQ2"/>
    <property type="match status" value="1"/>
</dbReference>
<feature type="transmembrane region" description="Helical" evidence="9">
    <location>
        <begin position="48"/>
        <end position="65"/>
    </location>
</feature>
<dbReference type="Pfam" id="PF01040">
    <property type="entry name" value="UbiA"/>
    <property type="match status" value="1"/>
</dbReference>
<dbReference type="STRING" id="68775.A0A5C3M0S6"/>
<evidence type="ECO:0000256" key="4">
    <source>
        <dbReference type="ARBA" id="ARBA00005985"/>
    </source>
</evidence>
<dbReference type="AlphaFoldDB" id="A0A5C3M0S6"/>
<keyword evidence="7 9" id="KW-1133">Transmembrane helix</keyword>
<organism evidence="10 11">
    <name type="scientific">Crucibulum laeve</name>
    <dbReference type="NCBI Taxonomy" id="68775"/>
    <lineage>
        <taxon>Eukaryota</taxon>
        <taxon>Fungi</taxon>
        <taxon>Dikarya</taxon>
        <taxon>Basidiomycota</taxon>
        <taxon>Agaricomycotina</taxon>
        <taxon>Agaricomycetes</taxon>
        <taxon>Agaricomycetidae</taxon>
        <taxon>Agaricales</taxon>
        <taxon>Agaricineae</taxon>
        <taxon>Nidulariaceae</taxon>
        <taxon>Crucibulum</taxon>
    </lineage>
</organism>
<feature type="transmembrane region" description="Helical" evidence="9">
    <location>
        <begin position="200"/>
        <end position="223"/>
    </location>
</feature>
<feature type="transmembrane region" description="Helical" evidence="9">
    <location>
        <begin position="244"/>
        <end position="264"/>
    </location>
</feature>
<evidence type="ECO:0000313" key="10">
    <source>
        <dbReference type="EMBL" id="TFK37748.1"/>
    </source>
</evidence>
<dbReference type="EMBL" id="ML213606">
    <property type="protein sequence ID" value="TFK37748.1"/>
    <property type="molecule type" value="Genomic_DNA"/>
</dbReference>